<proteinExistence type="predicted"/>
<protein>
    <submittedName>
        <fullName evidence="1">Uncharacterized protein</fullName>
    </submittedName>
</protein>
<dbReference type="EMBL" id="QXFT01000395">
    <property type="protein sequence ID" value="KAE9345143.1"/>
    <property type="molecule type" value="Genomic_DNA"/>
</dbReference>
<gene>
    <name evidence="1" type="ORF">PR003_g8096</name>
</gene>
<keyword evidence="2" id="KW-1185">Reference proteome</keyword>
<name>A0A6A4FKG4_9STRA</name>
<organism evidence="1 2">
    <name type="scientific">Phytophthora rubi</name>
    <dbReference type="NCBI Taxonomy" id="129364"/>
    <lineage>
        <taxon>Eukaryota</taxon>
        <taxon>Sar</taxon>
        <taxon>Stramenopiles</taxon>
        <taxon>Oomycota</taxon>
        <taxon>Peronosporomycetes</taxon>
        <taxon>Peronosporales</taxon>
        <taxon>Peronosporaceae</taxon>
        <taxon>Phytophthora</taxon>
    </lineage>
</organism>
<accession>A0A6A4FKG4</accession>
<evidence type="ECO:0000313" key="2">
    <source>
        <dbReference type="Proteomes" id="UP000434957"/>
    </source>
</evidence>
<dbReference type="Proteomes" id="UP000434957">
    <property type="component" value="Unassembled WGS sequence"/>
</dbReference>
<comment type="caution">
    <text evidence="1">The sequence shown here is derived from an EMBL/GenBank/DDBJ whole genome shotgun (WGS) entry which is preliminary data.</text>
</comment>
<reference evidence="1 2" key="1">
    <citation type="submission" date="2018-08" db="EMBL/GenBank/DDBJ databases">
        <title>Genomic investigation of the strawberry pathogen Phytophthora fragariae indicates pathogenicity is determined by transcriptional variation in three key races.</title>
        <authorList>
            <person name="Adams T.M."/>
            <person name="Armitage A.D."/>
            <person name="Sobczyk M.K."/>
            <person name="Bates H.J."/>
            <person name="Dunwell J.M."/>
            <person name="Nellist C.F."/>
            <person name="Harrison R.J."/>
        </authorList>
    </citation>
    <scope>NUCLEOTIDE SEQUENCE [LARGE SCALE GENOMIC DNA]</scope>
    <source>
        <strain evidence="1 2">SCRP333</strain>
    </source>
</reference>
<dbReference type="AlphaFoldDB" id="A0A6A4FKG4"/>
<evidence type="ECO:0000313" key="1">
    <source>
        <dbReference type="EMBL" id="KAE9345143.1"/>
    </source>
</evidence>
<sequence length="51" mass="5763">MWPSPYEQALAESREEFTLTNSSSAEFDGEVYATATAYSDDVERSFAGVYW</sequence>